<feature type="transmembrane region" description="Helical" evidence="1">
    <location>
        <begin position="100"/>
        <end position="121"/>
    </location>
</feature>
<keyword evidence="1" id="KW-1133">Transmembrane helix</keyword>
<sequence>MTVNGFPRGVPGFIVEENFKKMSEDEAARVCEVPLSHPLYLCSILFIWTLTCQVELRTIAETAVQMFWRTPTVKLASEVLEDGSEEHVVLVKGLTRAMKIVLSVFVFLPRFVSVACLLYLGCRWLTATLGLGDVLLNGVALEFMVLLKELLYKVCVSQHNRVSTQRLLIRPLNDEHHAHCCTFFSAQVWGLMSGFWALYYVFRFQMVLPDYRWDVGYLCDRFVKSAPMF</sequence>
<reference evidence="2" key="1">
    <citation type="submission" date="2021-01" db="EMBL/GenBank/DDBJ databases">
        <authorList>
            <person name="Corre E."/>
            <person name="Pelletier E."/>
            <person name="Niang G."/>
            <person name="Scheremetjew M."/>
            <person name="Finn R."/>
            <person name="Kale V."/>
            <person name="Holt S."/>
            <person name="Cochrane G."/>
            <person name="Meng A."/>
            <person name="Brown T."/>
            <person name="Cohen L."/>
        </authorList>
    </citation>
    <scope>NUCLEOTIDE SEQUENCE</scope>
    <source>
        <strain evidence="2">OF101</strain>
    </source>
</reference>
<keyword evidence="1" id="KW-0812">Transmembrane</keyword>
<evidence type="ECO:0000313" key="2">
    <source>
        <dbReference type="EMBL" id="CAD9168814.1"/>
    </source>
</evidence>
<gene>
    <name evidence="2" type="ORF">ACAT0790_LOCUS45582</name>
</gene>
<protein>
    <submittedName>
        <fullName evidence="2">Uncharacterized protein</fullName>
    </submittedName>
</protein>
<proteinExistence type="predicted"/>
<organism evidence="2">
    <name type="scientific">Alexandrium catenella</name>
    <name type="common">Red tide dinoflagellate</name>
    <name type="synonym">Gonyaulax catenella</name>
    <dbReference type="NCBI Taxonomy" id="2925"/>
    <lineage>
        <taxon>Eukaryota</taxon>
        <taxon>Sar</taxon>
        <taxon>Alveolata</taxon>
        <taxon>Dinophyceae</taxon>
        <taxon>Gonyaulacales</taxon>
        <taxon>Pyrocystaceae</taxon>
        <taxon>Alexandrium</taxon>
    </lineage>
</organism>
<dbReference type="EMBL" id="HBGE01076093">
    <property type="protein sequence ID" value="CAD9168814.1"/>
    <property type="molecule type" value="Transcribed_RNA"/>
</dbReference>
<accession>A0A7S1RJW5</accession>
<evidence type="ECO:0000256" key="1">
    <source>
        <dbReference type="SAM" id="Phobius"/>
    </source>
</evidence>
<keyword evidence="1" id="KW-0472">Membrane</keyword>
<name>A0A7S1RJW5_ALECA</name>
<feature type="transmembrane region" description="Helical" evidence="1">
    <location>
        <begin position="180"/>
        <end position="202"/>
    </location>
</feature>
<dbReference type="AlphaFoldDB" id="A0A7S1RJW5"/>